<evidence type="ECO:0000313" key="9">
    <source>
        <dbReference type="EMBL" id="EFK95147.1"/>
    </source>
</evidence>
<keyword evidence="6" id="KW-0998">Cell outer membrane</keyword>
<dbReference type="Gene3D" id="2.170.130.10">
    <property type="entry name" value="TonB-dependent receptor, plug domain"/>
    <property type="match status" value="1"/>
</dbReference>
<keyword evidence="4" id="KW-0798">TonB box</keyword>
<dbReference type="InterPro" id="IPR012910">
    <property type="entry name" value="Plug_dom"/>
</dbReference>
<evidence type="ECO:0000259" key="7">
    <source>
        <dbReference type="Pfam" id="PF00593"/>
    </source>
</evidence>
<keyword evidence="5" id="KW-0472">Membrane</keyword>
<dbReference type="GO" id="GO:0009279">
    <property type="term" value="C:cell outer membrane"/>
    <property type="evidence" value="ECO:0007669"/>
    <property type="project" value="UniProtKB-SubCell"/>
</dbReference>
<evidence type="ECO:0000256" key="1">
    <source>
        <dbReference type="ARBA" id="ARBA00004571"/>
    </source>
</evidence>
<dbReference type="PANTHER" id="PTHR30069">
    <property type="entry name" value="TONB-DEPENDENT OUTER MEMBRANE RECEPTOR"/>
    <property type="match status" value="1"/>
</dbReference>
<evidence type="ECO:0000256" key="4">
    <source>
        <dbReference type="ARBA" id="ARBA00023077"/>
    </source>
</evidence>
<dbReference type="Gene3D" id="2.40.170.20">
    <property type="entry name" value="TonB-dependent receptor, beta-barrel domain"/>
    <property type="match status" value="1"/>
</dbReference>
<gene>
    <name evidence="9" type="ORF">LDC_2853</name>
</gene>
<dbReference type="Pfam" id="PF07715">
    <property type="entry name" value="Plug"/>
    <property type="match status" value="1"/>
</dbReference>
<evidence type="ECO:0000256" key="3">
    <source>
        <dbReference type="ARBA" id="ARBA00022692"/>
    </source>
</evidence>
<dbReference type="PANTHER" id="PTHR30069:SF27">
    <property type="entry name" value="BLL4766 PROTEIN"/>
    <property type="match status" value="1"/>
</dbReference>
<organism evidence="9">
    <name type="scientific">sediment metagenome</name>
    <dbReference type="NCBI Taxonomy" id="749907"/>
    <lineage>
        <taxon>unclassified sequences</taxon>
        <taxon>metagenomes</taxon>
        <taxon>ecological metagenomes</taxon>
    </lineage>
</organism>
<keyword evidence="9" id="KW-0675">Receptor</keyword>
<dbReference type="Pfam" id="PF00593">
    <property type="entry name" value="TonB_dep_Rec_b-barrel"/>
    <property type="match status" value="1"/>
</dbReference>
<proteinExistence type="predicted"/>
<sequence length="666" mass="74328">MWALVLGAALACPHAVQAAVTEADFLDEMPVVLSVSRLSQPVNEAPAAVTVIDQDMIRASGFRDIPDLLRLVPGFSVAYTRTNTWAVGYHGLADAYSRRFQVLVDGRSIYSAAFGAVQWQELPLSIDDVERIEVVRGPNAATFGSNAFFAVINIITKEAVQVPGTFASVQYGDHGMAGLTLRHGGKSGDTNYRLTFSAQNRDRFDEDTYDNIPPIPLKLFEETRTYMVNGRADHRVSASDEVSAQFGLAIGDWQAGRQLDPPNPEHVLEPRQQDVNNAYVQLKFRRVLSVDDEWSLQFYHSRHDFEALSSLDAFGLTIIGDQDALQTRTSLEFQANSRLAPDLRMAWGAEVRRETVESPLYFDSSDTLDGVLGRVNANLEWRVRPDLLLQGGAMLEYHYYAGLDVSPRVAMNYDFAPGHTLRLNVSQAYRMPTFQEQDGNIVYRSTTGLPIDIITVPTSNLQSERIRSHEIGYVGQYRPWRIQLDAKLFYDKVDDYIGSTRIALPVGAELVSGGSPGRARQGLNSGSFTLRGGDLQLNWQPTHAFRLSAQYARVYISTSDALDTVDDDVKDSVPLDNFSLLARYDLGQGWMVSTGVYHSSSMDWLDQGDSMEPFTRVDARLARRWTWQGHEVEAAVVGQALNGDYSEFRESQVFSRRVYGSLSLAW</sequence>
<dbReference type="SUPFAM" id="SSF56935">
    <property type="entry name" value="Porins"/>
    <property type="match status" value="1"/>
</dbReference>
<dbReference type="InterPro" id="IPR036942">
    <property type="entry name" value="Beta-barrel_TonB_sf"/>
</dbReference>
<accession>D9PMS4</accession>
<evidence type="ECO:0000259" key="8">
    <source>
        <dbReference type="Pfam" id="PF07715"/>
    </source>
</evidence>
<dbReference type="InterPro" id="IPR037066">
    <property type="entry name" value="Plug_dom_sf"/>
</dbReference>
<feature type="domain" description="TonB-dependent receptor-like beta-barrel" evidence="7">
    <location>
        <begin position="263"/>
        <end position="627"/>
    </location>
</feature>
<keyword evidence="2" id="KW-0813">Transport</keyword>
<dbReference type="EMBL" id="ADZX01000868">
    <property type="protein sequence ID" value="EFK95147.1"/>
    <property type="molecule type" value="Genomic_DNA"/>
</dbReference>
<evidence type="ECO:0000256" key="2">
    <source>
        <dbReference type="ARBA" id="ARBA00022448"/>
    </source>
</evidence>
<name>D9PMS4_9ZZZZ</name>
<dbReference type="GO" id="GO:0044718">
    <property type="term" value="P:siderophore transmembrane transport"/>
    <property type="evidence" value="ECO:0007669"/>
    <property type="project" value="TreeGrafter"/>
</dbReference>
<comment type="caution">
    <text evidence="9">The sequence shown here is derived from an EMBL/GenBank/DDBJ whole genome shotgun (WGS) entry which is preliminary data.</text>
</comment>
<feature type="domain" description="TonB-dependent receptor plug" evidence="8">
    <location>
        <begin position="42"/>
        <end position="149"/>
    </location>
</feature>
<evidence type="ECO:0000256" key="5">
    <source>
        <dbReference type="ARBA" id="ARBA00023136"/>
    </source>
</evidence>
<reference evidence="9" key="2">
    <citation type="journal article" date="2011" name="Microb. Ecol.">
        <title>Taxonomic and Functional Metagenomic Profiling of the Microbial Community in the Anoxic Sediment of a Sub-saline Shallow Lake (Laguna de Carrizo, Central Spain).</title>
        <authorList>
            <person name="Ferrer M."/>
            <person name="Guazzaroni M.E."/>
            <person name="Richter M."/>
            <person name="Garcia-Salamanca A."/>
            <person name="Yarza P."/>
            <person name="Suarez-Suarez A."/>
            <person name="Solano J."/>
            <person name="Alcaide M."/>
            <person name="van Dillewijn P."/>
            <person name="Molina-Henares M.A."/>
            <person name="Lopez-Cortes N."/>
            <person name="Al-Ramahi Y."/>
            <person name="Guerrero C."/>
            <person name="Acosta A."/>
            <person name="de Eugenio L.I."/>
            <person name="Martinez V."/>
            <person name="Marques S."/>
            <person name="Rojo F."/>
            <person name="Santero E."/>
            <person name="Genilloud O."/>
            <person name="Perez-Perez J."/>
            <person name="Rossello-Mora R."/>
            <person name="Ramos J.L."/>
        </authorList>
    </citation>
    <scope>NUCLEOTIDE SEQUENCE</scope>
</reference>
<dbReference type="GO" id="GO:0015344">
    <property type="term" value="F:siderophore uptake transmembrane transporter activity"/>
    <property type="evidence" value="ECO:0007669"/>
    <property type="project" value="TreeGrafter"/>
</dbReference>
<dbReference type="InterPro" id="IPR039426">
    <property type="entry name" value="TonB-dep_rcpt-like"/>
</dbReference>
<dbReference type="AlphaFoldDB" id="D9PMS4"/>
<reference evidence="9" key="1">
    <citation type="submission" date="2010-07" db="EMBL/GenBank/DDBJ databases">
        <authorList>
            <consortium name="CONSOLIDER consortium CSD2007-00005"/>
            <person name="Guazzaroni M.-E."/>
            <person name="Richter M."/>
            <person name="Garcia-Salamanca A."/>
            <person name="Yarza P."/>
            <person name="Ferrer M."/>
        </authorList>
    </citation>
    <scope>NUCLEOTIDE SEQUENCE</scope>
</reference>
<evidence type="ECO:0000256" key="6">
    <source>
        <dbReference type="ARBA" id="ARBA00023237"/>
    </source>
</evidence>
<dbReference type="PROSITE" id="PS52016">
    <property type="entry name" value="TONB_DEPENDENT_REC_3"/>
    <property type="match status" value="1"/>
</dbReference>
<comment type="subcellular location">
    <subcellularLocation>
        <location evidence="1">Cell outer membrane</location>
        <topology evidence="1">Multi-pass membrane protein</topology>
    </subcellularLocation>
</comment>
<dbReference type="InterPro" id="IPR000531">
    <property type="entry name" value="Beta-barrel_TonB"/>
</dbReference>
<protein>
    <submittedName>
        <fullName evidence="9">TonB-dependent receptor, plug</fullName>
    </submittedName>
</protein>
<keyword evidence="3" id="KW-0812">Transmembrane</keyword>